<accession>A0A452Y0P7</accession>
<dbReference type="FunFam" id="1.10.1040.30:FF:000002">
    <property type="entry name" value="ISWI chromatin-remodeling complex ATPase CHR11"/>
    <property type="match status" value="1"/>
</dbReference>
<evidence type="ECO:0008006" key="16">
    <source>
        <dbReference type="Google" id="ProtNLM"/>
    </source>
</evidence>
<dbReference type="Pfam" id="PF09111">
    <property type="entry name" value="SLIDE"/>
    <property type="match status" value="1"/>
</dbReference>
<feature type="region of interest" description="Disordered" evidence="10">
    <location>
        <begin position="750"/>
        <end position="773"/>
    </location>
</feature>
<dbReference type="CDD" id="cd18793">
    <property type="entry name" value="SF2_C_SNF"/>
    <property type="match status" value="1"/>
</dbReference>
<dbReference type="InterPro" id="IPR044754">
    <property type="entry name" value="Isw1/2_DEXHc"/>
</dbReference>
<dbReference type="AlphaFoldDB" id="A0A452Y0P7"/>
<evidence type="ECO:0000256" key="2">
    <source>
        <dbReference type="ARBA" id="ARBA00009687"/>
    </source>
</evidence>
<dbReference type="InterPro" id="IPR017884">
    <property type="entry name" value="SANT_dom"/>
</dbReference>
<evidence type="ECO:0000256" key="9">
    <source>
        <dbReference type="ARBA" id="ARBA00023242"/>
    </source>
</evidence>
<dbReference type="GO" id="GO:0000785">
    <property type="term" value="C:chromatin"/>
    <property type="evidence" value="ECO:0007669"/>
    <property type="project" value="TreeGrafter"/>
</dbReference>
<dbReference type="SUPFAM" id="SSF101224">
    <property type="entry name" value="HAND domain of the nucleosome remodeling ATPase ISWI"/>
    <property type="match status" value="1"/>
</dbReference>
<dbReference type="Gene3D" id="1.10.1040.30">
    <property type="entry name" value="ISWI, HAND domain"/>
    <property type="match status" value="1"/>
</dbReference>
<dbReference type="GO" id="GO:0016887">
    <property type="term" value="F:ATP hydrolysis activity"/>
    <property type="evidence" value="ECO:0007669"/>
    <property type="project" value="TreeGrafter"/>
</dbReference>
<evidence type="ECO:0000256" key="8">
    <source>
        <dbReference type="ARBA" id="ARBA00023054"/>
    </source>
</evidence>
<dbReference type="SUPFAM" id="SSF46689">
    <property type="entry name" value="Homeodomain-like"/>
    <property type="match status" value="2"/>
</dbReference>
<keyword evidence="3" id="KW-0677">Repeat</keyword>
<dbReference type="SUPFAM" id="SSF52540">
    <property type="entry name" value="P-loop containing nucleoside triphosphate hydrolases"/>
    <property type="match status" value="2"/>
</dbReference>
<dbReference type="FunFam" id="1.10.10.60:FF:000155">
    <property type="entry name" value="ISWI chromatin-remodeling complex ATPase CHR11"/>
    <property type="match status" value="1"/>
</dbReference>
<evidence type="ECO:0000256" key="10">
    <source>
        <dbReference type="SAM" id="MobiDB-lite"/>
    </source>
</evidence>
<feature type="compositionally biased region" description="Acidic residues" evidence="10">
    <location>
        <begin position="755"/>
        <end position="773"/>
    </location>
</feature>
<dbReference type="InterPro" id="IPR038718">
    <property type="entry name" value="SNF2-like_sf"/>
</dbReference>
<feature type="region of interest" description="Disordered" evidence="10">
    <location>
        <begin position="85"/>
        <end position="105"/>
    </location>
</feature>
<evidence type="ECO:0000256" key="5">
    <source>
        <dbReference type="ARBA" id="ARBA00022801"/>
    </source>
</evidence>
<evidence type="ECO:0000256" key="7">
    <source>
        <dbReference type="ARBA" id="ARBA00022853"/>
    </source>
</evidence>
<evidence type="ECO:0000256" key="6">
    <source>
        <dbReference type="ARBA" id="ARBA00022840"/>
    </source>
</evidence>
<dbReference type="FunFam" id="1.10.10.60:FF:000022">
    <property type="entry name" value="ISWI chromatin-remodeling complex ATPase CHR11 isoform A"/>
    <property type="match status" value="1"/>
</dbReference>
<dbReference type="InterPro" id="IPR001005">
    <property type="entry name" value="SANT/Myb"/>
</dbReference>
<evidence type="ECO:0000256" key="3">
    <source>
        <dbReference type="ARBA" id="ARBA00022737"/>
    </source>
</evidence>
<dbReference type="PANTHER" id="PTHR45623:SF49">
    <property type="entry name" value="SWI_SNF-RELATED MATRIX-ASSOCIATED ACTIN-DEPENDENT REGULATOR OF CHROMATIN SUBFAMILY A MEMBER 5"/>
    <property type="match status" value="1"/>
</dbReference>
<evidence type="ECO:0000256" key="1">
    <source>
        <dbReference type="ARBA" id="ARBA00004123"/>
    </source>
</evidence>
<dbReference type="Gene3D" id="1.10.10.60">
    <property type="entry name" value="Homeodomain-like"/>
    <property type="match status" value="2"/>
</dbReference>
<dbReference type="Gene3D" id="3.40.50.300">
    <property type="entry name" value="P-loop containing nucleotide triphosphate hydrolases"/>
    <property type="match status" value="1"/>
</dbReference>
<dbReference type="InterPro" id="IPR000330">
    <property type="entry name" value="SNF2_N"/>
</dbReference>
<organism evidence="14 15">
    <name type="scientific">Aegilops tauschii subsp. strangulata</name>
    <name type="common">Goatgrass</name>
    <dbReference type="NCBI Taxonomy" id="200361"/>
    <lineage>
        <taxon>Eukaryota</taxon>
        <taxon>Viridiplantae</taxon>
        <taxon>Streptophyta</taxon>
        <taxon>Embryophyta</taxon>
        <taxon>Tracheophyta</taxon>
        <taxon>Spermatophyta</taxon>
        <taxon>Magnoliopsida</taxon>
        <taxon>Liliopsida</taxon>
        <taxon>Poales</taxon>
        <taxon>Poaceae</taxon>
        <taxon>BOP clade</taxon>
        <taxon>Pooideae</taxon>
        <taxon>Triticodae</taxon>
        <taxon>Triticeae</taxon>
        <taxon>Triticinae</taxon>
        <taxon>Aegilops</taxon>
    </lineage>
</organism>
<dbReference type="SMART" id="SM00490">
    <property type="entry name" value="HELICc"/>
    <property type="match status" value="1"/>
</dbReference>
<dbReference type="SMART" id="SM00487">
    <property type="entry name" value="DEXDc"/>
    <property type="match status" value="1"/>
</dbReference>
<dbReference type="Gene3D" id="1.20.5.1190">
    <property type="entry name" value="iswi atpase"/>
    <property type="match status" value="1"/>
</dbReference>
<dbReference type="InterPro" id="IPR027417">
    <property type="entry name" value="P-loop_NTPase"/>
</dbReference>
<keyword evidence="8" id="KW-0175">Coiled coil</keyword>
<dbReference type="GO" id="GO:0034728">
    <property type="term" value="P:nucleosome organization"/>
    <property type="evidence" value="ECO:0007669"/>
    <property type="project" value="TreeGrafter"/>
</dbReference>
<dbReference type="InterPro" id="IPR036306">
    <property type="entry name" value="ISWI_HAND-dom_sf"/>
</dbReference>
<dbReference type="GO" id="GO:0031491">
    <property type="term" value="F:nucleosome binding"/>
    <property type="evidence" value="ECO:0007669"/>
    <property type="project" value="InterPro"/>
</dbReference>
<dbReference type="SMART" id="SM00717">
    <property type="entry name" value="SANT"/>
    <property type="match status" value="2"/>
</dbReference>
<reference evidence="14" key="3">
    <citation type="journal article" date="2017" name="Nature">
        <title>Genome sequence of the progenitor of the wheat D genome Aegilops tauschii.</title>
        <authorList>
            <person name="Luo M.C."/>
            <person name="Gu Y.Q."/>
            <person name="Puiu D."/>
            <person name="Wang H."/>
            <person name="Twardziok S.O."/>
            <person name="Deal K.R."/>
            <person name="Huo N."/>
            <person name="Zhu T."/>
            <person name="Wang L."/>
            <person name="Wang Y."/>
            <person name="McGuire P.E."/>
            <person name="Liu S."/>
            <person name="Long H."/>
            <person name="Ramasamy R.K."/>
            <person name="Rodriguez J.C."/>
            <person name="Van S.L."/>
            <person name="Yuan L."/>
            <person name="Wang Z."/>
            <person name="Xia Z."/>
            <person name="Xiao L."/>
            <person name="Anderson O.D."/>
            <person name="Ouyang S."/>
            <person name="Liang Y."/>
            <person name="Zimin A.V."/>
            <person name="Pertea G."/>
            <person name="Qi P."/>
            <person name="Bennetzen J.L."/>
            <person name="Dai X."/>
            <person name="Dawson M.W."/>
            <person name="Muller H.G."/>
            <person name="Kugler K."/>
            <person name="Rivarola-Duarte L."/>
            <person name="Spannagl M."/>
            <person name="Mayer K.F.X."/>
            <person name="Lu F.H."/>
            <person name="Bevan M.W."/>
            <person name="Leroy P."/>
            <person name="Li P."/>
            <person name="You F.M."/>
            <person name="Sun Q."/>
            <person name="Liu Z."/>
            <person name="Lyons E."/>
            <person name="Wicker T."/>
            <person name="Salzberg S.L."/>
            <person name="Devos K.M."/>
            <person name="Dvorak J."/>
        </authorList>
    </citation>
    <scope>NUCLEOTIDE SEQUENCE [LARGE SCALE GENOMIC DNA]</scope>
    <source>
        <strain evidence="14">cv. AL8/78</strain>
    </source>
</reference>
<keyword evidence="15" id="KW-1185">Reference proteome</keyword>
<evidence type="ECO:0000259" key="12">
    <source>
        <dbReference type="PROSITE" id="PS51194"/>
    </source>
</evidence>
<feature type="domain" description="SANT" evidence="13">
    <location>
        <begin position="781"/>
        <end position="833"/>
    </location>
</feature>
<keyword evidence="4" id="KW-0547">Nucleotide-binding</keyword>
<feature type="domain" description="Helicase C-terminal" evidence="12">
    <location>
        <begin position="438"/>
        <end position="589"/>
    </location>
</feature>
<reference evidence="15" key="1">
    <citation type="journal article" date="2014" name="Science">
        <title>Ancient hybridizations among the ancestral genomes of bread wheat.</title>
        <authorList>
            <consortium name="International Wheat Genome Sequencing Consortium,"/>
            <person name="Marcussen T."/>
            <person name="Sandve S.R."/>
            <person name="Heier L."/>
            <person name="Spannagl M."/>
            <person name="Pfeifer M."/>
            <person name="Jakobsen K.S."/>
            <person name="Wulff B.B."/>
            <person name="Steuernagel B."/>
            <person name="Mayer K.F."/>
            <person name="Olsen O.A."/>
        </authorList>
    </citation>
    <scope>NUCLEOTIDE SEQUENCE [LARGE SCALE GENOMIC DNA]</scope>
    <source>
        <strain evidence="15">cv. AL8/78</strain>
    </source>
</reference>
<dbReference type="FunFam" id="3.40.50.300:FF:000519">
    <property type="entry name" value="ISWI chromatin-remodeling complex ATPase CHR11"/>
    <property type="match status" value="1"/>
</dbReference>
<dbReference type="GO" id="GO:0140750">
    <property type="term" value="F:nucleosome array spacer activity"/>
    <property type="evidence" value="ECO:0007669"/>
    <property type="project" value="UniProtKB-ARBA"/>
</dbReference>
<proteinExistence type="inferred from homology"/>
<keyword evidence="5" id="KW-0378">Hydrolase</keyword>
<protein>
    <recommendedName>
        <fullName evidence="16">Chromatin-remodeling complex ATPase</fullName>
    </recommendedName>
</protein>
<dbReference type="Gramene" id="AET1Gv20244500.23">
    <property type="protein sequence ID" value="AET1Gv20244500.23"/>
    <property type="gene ID" value="AET1Gv20244500"/>
</dbReference>
<dbReference type="Pfam" id="PF09110">
    <property type="entry name" value="HAND"/>
    <property type="match status" value="1"/>
</dbReference>
<comment type="similarity">
    <text evidence="2">Belongs to the SNF2/RAD54 helicase family. ISWI subfamily.</text>
</comment>
<reference evidence="15" key="2">
    <citation type="journal article" date="2017" name="Nat. Plants">
        <title>The Aegilops tauschii genome reveals multiple impacts of transposons.</title>
        <authorList>
            <person name="Zhao G."/>
            <person name="Zou C."/>
            <person name="Li K."/>
            <person name="Wang K."/>
            <person name="Li T."/>
            <person name="Gao L."/>
            <person name="Zhang X."/>
            <person name="Wang H."/>
            <person name="Yang Z."/>
            <person name="Liu X."/>
            <person name="Jiang W."/>
            <person name="Mao L."/>
            <person name="Kong X."/>
            <person name="Jiao Y."/>
            <person name="Jia J."/>
        </authorList>
    </citation>
    <scope>NUCLEOTIDE SEQUENCE [LARGE SCALE GENOMIC DNA]</scope>
    <source>
        <strain evidence="15">cv. AL8/78</strain>
    </source>
</reference>
<dbReference type="GO" id="GO:0005524">
    <property type="term" value="F:ATP binding"/>
    <property type="evidence" value="ECO:0007669"/>
    <property type="project" value="UniProtKB-KW"/>
</dbReference>
<keyword evidence="6" id="KW-0067">ATP-binding</keyword>
<dbReference type="GO" id="GO:0042393">
    <property type="term" value="F:histone binding"/>
    <property type="evidence" value="ECO:0007669"/>
    <property type="project" value="TreeGrafter"/>
</dbReference>
<dbReference type="InterPro" id="IPR015194">
    <property type="entry name" value="ISWI_HAND-dom"/>
</dbReference>
<dbReference type="Pfam" id="PF00271">
    <property type="entry name" value="Helicase_C"/>
    <property type="match status" value="1"/>
</dbReference>
<dbReference type="EnsemblPlants" id="AET1Gv20244500.23">
    <property type="protein sequence ID" value="AET1Gv20244500.23"/>
    <property type="gene ID" value="AET1Gv20244500"/>
</dbReference>
<evidence type="ECO:0000259" key="11">
    <source>
        <dbReference type="PROSITE" id="PS51192"/>
    </source>
</evidence>
<dbReference type="GO" id="GO:0005634">
    <property type="term" value="C:nucleus"/>
    <property type="evidence" value="ECO:0007669"/>
    <property type="project" value="UniProtKB-SubCell"/>
</dbReference>
<sequence length="1010" mass="117430">HGSGLSGKNVPRLSEDATAKTEIGKRERAKLREMQKLKKQKIQEILDSQNASIDADMNKKGKGRLKYLLQQTEIFAHFAKGSQAAEKKNRGKGRHASKVTEEEEDEEYLKEEDALAAGGTRLLIQPSCINGKMRDYQLAGLNWLIRLYENGINGILADEMGLGKTLQTISLLGYLHEFRGITGPHMVVAPKSTLGNWMKEIQRFCPVLRAVKFLGNPEERNHIRENLLAPGKFDVCVTSFEMAIKEKTALRRFSWRYIIIDEAHRIKNENSLLSKTMRLFSTNYRLLITGTPLQNNLHELWSLLNFLLPEIFSSAETFDEWFQISGENDQHEVVQQLHKVLRPFLLRRLKSDVEKGLPPKKETILKVGMSEMQKQYYRALLQKDLEVINAGGERKRLLNIAMQLRKCCNHPYLFQGAEPGPPYTTGDHLIENAGKMVLLDKLLPKLKARDSRVLIFSQMTRLLDILEDYLMYRGYQYCRIDGNTGGDDRDASIEAFNKPGSEKFIFLLSTRAGGLGINLATADIVVLYDSDWNPQVDLQAQDRAHRIGQKKEVQVFRFCTEYTIEEKVIERAYKKLALDALVIQQGRLAEQKAVNKDELLQMVRFGAEMVFSSKDSTITDEDIDRIIARGEEATAQLDAKMKKFTEDAIKFKMDDTAELYDFDDDKEEDKPDFKKLVSDNWIEPPRRERKRNYSESEYFKQALRQGAPAKPREPRIPRMPNLHDFQFFNTQRLNELYEKEVKYLVQTNQKKDTIGDGDGEDEEVEPLNEEEQEEKEQLLEEGFSTWTRRDFNTFIRACEKYGRDDIKSIASEMEGKTEEEVQRYAEVFKERYTELNDYDRIIKNIEKGESKISRKDEIMKAIAKKMDRYKNPWLELKIQYGQNKGKLYNEECDRFLLCMVHKLGYGNWEELKSAFRMSPLFRFDWFVKSRTTQELARRCDTLIRLVEKENQECDERDRQARKDKKVGYCSTTHFPPFALVFKISLLWVILNSLSRKYYAICTNHSVTCRT</sequence>
<evidence type="ECO:0000313" key="15">
    <source>
        <dbReference type="Proteomes" id="UP000015105"/>
    </source>
</evidence>
<name>A0A452Y0P7_AEGTS</name>
<reference evidence="14" key="4">
    <citation type="submission" date="2019-03" db="UniProtKB">
        <authorList>
            <consortium name="EnsemblPlants"/>
        </authorList>
    </citation>
    <scope>IDENTIFICATION</scope>
</reference>
<dbReference type="InterPro" id="IPR049730">
    <property type="entry name" value="SNF2/RAD54-like_C"/>
</dbReference>
<dbReference type="PANTHER" id="PTHR45623">
    <property type="entry name" value="CHROMODOMAIN-HELICASE-DNA-BINDING PROTEIN 3-RELATED-RELATED"/>
    <property type="match status" value="1"/>
</dbReference>
<dbReference type="PROSITE" id="PS51293">
    <property type="entry name" value="SANT"/>
    <property type="match status" value="1"/>
</dbReference>
<dbReference type="Pfam" id="PF00176">
    <property type="entry name" value="SNF2-rel_dom"/>
    <property type="match status" value="1"/>
</dbReference>
<keyword evidence="7" id="KW-0156">Chromatin regulator</keyword>
<dbReference type="FunFam" id="3.40.50.10810:FF:000028">
    <property type="entry name" value="Chromatin-remodeling complex ATPase"/>
    <property type="match status" value="1"/>
</dbReference>
<dbReference type="InterPro" id="IPR009057">
    <property type="entry name" value="Homeodomain-like_sf"/>
</dbReference>
<dbReference type="InterPro" id="IPR001650">
    <property type="entry name" value="Helicase_C-like"/>
</dbReference>
<keyword evidence="9" id="KW-0539">Nucleus</keyword>
<dbReference type="Proteomes" id="UP000015105">
    <property type="component" value="Chromosome 1D"/>
</dbReference>
<evidence type="ECO:0000259" key="13">
    <source>
        <dbReference type="PROSITE" id="PS51293"/>
    </source>
</evidence>
<dbReference type="GO" id="GO:1900036">
    <property type="term" value="P:positive regulation of cellular response to heat"/>
    <property type="evidence" value="ECO:0007669"/>
    <property type="project" value="UniProtKB-ARBA"/>
</dbReference>
<feature type="domain" description="Helicase ATP-binding" evidence="11">
    <location>
        <begin position="145"/>
        <end position="310"/>
    </location>
</feature>
<reference evidence="14" key="5">
    <citation type="journal article" date="2021" name="G3 (Bethesda)">
        <title>Aegilops tauschii genome assembly Aet v5.0 features greater sequence contiguity and improved annotation.</title>
        <authorList>
            <person name="Wang L."/>
            <person name="Zhu T."/>
            <person name="Rodriguez J.C."/>
            <person name="Deal K.R."/>
            <person name="Dubcovsky J."/>
            <person name="McGuire P.E."/>
            <person name="Lux T."/>
            <person name="Spannagl M."/>
            <person name="Mayer K.F.X."/>
            <person name="Baldrich P."/>
            <person name="Meyers B.C."/>
            <person name="Huo N."/>
            <person name="Gu Y.Q."/>
            <person name="Zhou H."/>
            <person name="Devos K.M."/>
            <person name="Bennetzen J.L."/>
            <person name="Unver T."/>
            <person name="Budak H."/>
            <person name="Gulick P.J."/>
            <person name="Galiba G."/>
            <person name="Kalapos B."/>
            <person name="Nelson D.R."/>
            <person name="Li P."/>
            <person name="You F.M."/>
            <person name="Luo M.C."/>
            <person name="Dvorak J."/>
        </authorList>
    </citation>
    <scope>NUCLEOTIDE SEQUENCE [LARGE SCALE GENOMIC DNA]</scope>
    <source>
        <strain evidence="14">cv. AL8/78</strain>
    </source>
</reference>
<dbReference type="PROSITE" id="PS51194">
    <property type="entry name" value="HELICASE_CTER"/>
    <property type="match status" value="1"/>
</dbReference>
<evidence type="ECO:0000256" key="4">
    <source>
        <dbReference type="ARBA" id="ARBA00022741"/>
    </source>
</evidence>
<dbReference type="CDD" id="cd00167">
    <property type="entry name" value="SANT"/>
    <property type="match status" value="1"/>
</dbReference>
<evidence type="ECO:0000313" key="14">
    <source>
        <dbReference type="EnsemblPlants" id="AET1Gv20244500.23"/>
    </source>
</evidence>
<feature type="compositionally biased region" description="Basic and acidic residues" evidence="10">
    <location>
        <begin position="13"/>
        <end position="28"/>
    </location>
</feature>
<dbReference type="InterPro" id="IPR015195">
    <property type="entry name" value="SLIDE"/>
</dbReference>
<dbReference type="CDD" id="cd17997">
    <property type="entry name" value="DEXHc_SMARCA1_SMARCA5"/>
    <property type="match status" value="1"/>
</dbReference>
<dbReference type="Gene3D" id="3.40.50.10810">
    <property type="entry name" value="Tandem AAA-ATPase domain"/>
    <property type="match status" value="1"/>
</dbReference>
<dbReference type="InterPro" id="IPR014001">
    <property type="entry name" value="Helicase_ATP-bd"/>
</dbReference>
<dbReference type="PROSITE" id="PS51192">
    <property type="entry name" value="HELICASE_ATP_BIND_1"/>
    <property type="match status" value="1"/>
</dbReference>
<dbReference type="GO" id="GO:0003677">
    <property type="term" value="F:DNA binding"/>
    <property type="evidence" value="ECO:0007669"/>
    <property type="project" value="InterPro"/>
</dbReference>
<comment type="subcellular location">
    <subcellularLocation>
        <location evidence="1">Nucleus</location>
    </subcellularLocation>
</comment>
<feature type="region of interest" description="Disordered" evidence="10">
    <location>
        <begin position="1"/>
        <end position="28"/>
    </location>
</feature>